<accession>A0A8S5V8Q5</accession>
<evidence type="ECO:0000256" key="5">
    <source>
        <dbReference type="SAM" id="Phobius"/>
    </source>
</evidence>
<feature type="transmembrane region" description="Helical" evidence="5">
    <location>
        <begin position="98"/>
        <end position="114"/>
    </location>
</feature>
<evidence type="ECO:0000256" key="1">
    <source>
        <dbReference type="ARBA" id="ARBA00004301"/>
    </source>
</evidence>
<sequence>MENNDNIFLVIKGAIAAVAGMYSAAFGVVGCLALVWVACMAVDYISGTAAACKDGEWSSAVAREGIYHKGGMILVVLVAALTDMAVRMAVESIPGIGIDYKALIMPVVLVWYIFTELGSIVENAAAMGANVPEKLVKLLAAGKAAVEKDGAETVINAALTINSKSGKTVLEEMDYDELVELACQMGLTVKDGESRADLLSEIIKCAVEHESKQ</sequence>
<comment type="subcellular location">
    <subcellularLocation>
        <location evidence="1">Host membrane</location>
        <topology evidence="1">Multi-pass membrane protein</topology>
    </subcellularLocation>
</comment>
<name>A0A8S5V8Q5_9CAUD</name>
<evidence type="ECO:0000256" key="2">
    <source>
        <dbReference type="ARBA" id="ARBA00022692"/>
    </source>
</evidence>
<feature type="transmembrane region" description="Helical" evidence="5">
    <location>
        <begin position="66"/>
        <end position="86"/>
    </location>
</feature>
<keyword evidence="3 5" id="KW-1133">Transmembrane helix</keyword>
<dbReference type="EMBL" id="BK016224">
    <property type="protein sequence ID" value="DAG03137.1"/>
    <property type="molecule type" value="Genomic_DNA"/>
</dbReference>
<evidence type="ECO:0000256" key="3">
    <source>
        <dbReference type="ARBA" id="ARBA00022989"/>
    </source>
</evidence>
<proteinExistence type="predicted"/>
<protein>
    <submittedName>
        <fullName evidence="6">Holin</fullName>
    </submittedName>
</protein>
<organism evidence="6">
    <name type="scientific">Caudovirales sp. ctCpR1</name>
    <dbReference type="NCBI Taxonomy" id="2825760"/>
    <lineage>
        <taxon>Viruses</taxon>
        <taxon>Duplodnaviria</taxon>
        <taxon>Heunggongvirae</taxon>
        <taxon>Uroviricota</taxon>
        <taxon>Caudoviricetes</taxon>
    </lineage>
</organism>
<dbReference type="Pfam" id="PF05105">
    <property type="entry name" value="Phage_holin_4_1"/>
    <property type="match status" value="1"/>
</dbReference>
<evidence type="ECO:0000256" key="4">
    <source>
        <dbReference type="ARBA" id="ARBA00023136"/>
    </source>
</evidence>
<dbReference type="InterPro" id="IPR006480">
    <property type="entry name" value="Phage_holin_4_1"/>
</dbReference>
<dbReference type="NCBIfam" id="TIGR01593">
    <property type="entry name" value="holin_tox_secr"/>
    <property type="match status" value="1"/>
</dbReference>
<keyword evidence="2 5" id="KW-0812">Transmembrane</keyword>
<evidence type="ECO:0000313" key="6">
    <source>
        <dbReference type="EMBL" id="DAG03137.1"/>
    </source>
</evidence>
<reference evidence="6" key="1">
    <citation type="journal article" date="2021" name="Proc. Natl. Acad. Sci. U.S.A.">
        <title>A Catalog of Tens of Thousands of Viruses from Human Metagenomes Reveals Hidden Associations with Chronic Diseases.</title>
        <authorList>
            <person name="Tisza M.J."/>
            <person name="Buck C.B."/>
        </authorList>
    </citation>
    <scope>NUCLEOTIDE SEQUENCE</scope>
    <source>
        <strain evidence="6">CtCpR1</strain>
    </source>
</reference>
<dbReference type="GO" id="GO:0033644">
    <property type="term" value="C:host cell membrane"/>
    <property type="evidence" value="ECO:0007669"/>
    <property type="project" value="UniProtKB-SubCell"/>
</dbReference>
<keyword evidence="4 5" id="KW-0472">Membrane</keyword>
<feature type="transmembrane region" description="Helical" evidence="5">
    <location>
        <begin position="7"/>
        <end position="38"/>
    </location>
</feature>